<proteinExistence type="predicted"/>
<dbReference type="InterPro" id="IPR012924">
    <property type="entry name" value="TfuA_core"/>
</dbReference>
<dbReference type="Pfam" id="PF07812">
    <property type="entry name" value="TfuA"/>
    <property type="match status" value="1"/>
</dbReference>
<dbReference type="AlphaFoldDB" id="A0AAN7H785"/>
<gene>
    <name evidence="2" type="ORF">C8A03DRAFT_15165</name>
</gene>
<organism evidence="2 3">
    <name type="scientific">Achaetomium macrosporum</name>
    <dbReference type="NCBI Taxonomy" id="79813"/>
    <lineage>
        <taxon>Eukaryota</taxon>
        <taxon>Fungi</taxon>
        <taxon>Dikarya</taxon>
        <taxon>Ascomycota</taxon>
        <taxon>Pezizomycotina</taxon>
        <taxon>Sordariomycetes</taxon>
        <taxon>Sordariomycetidae</taxon>
        <taxon>Sordariales</taxon>
        <taxon>Chaetomiaceae</taxon>
        <taxon>Achaetomium</taxon>
    </lineage>
</organism>
<dbReference type="Proteomes" id="UP001303760">
    <property type="component" value="Unassembled WGS sequence"/>
</dbReference>
<protein>
    <recommendedName>
        <fullName evidence="1">TfuA-like core domain-containing protein</fullName>
    </recommendedName>
</protein>
<evidence type="ECO:0000313" key="2">
    <source>
        <dbReference type="EMBL" id="KAK4238381.1"/>
    </source>
</evidence>
<feature type="domain" description="TfuA-like core" evidence="1">
    <location>
        <begin position="1"/>
        <end position="36"/>
    </location>
</feature>
<accession>A0AAN7H785</accession>
<sequence length="81" mass="8815">MGALRTAELWPFCTLGVGWVFAFYRDGVITGDDEVPSHRPGRQGVPATERAAGEKDIYRVLSGGIGIPRGWWPGPECNLIS</sequence>
<evidence type="ECO:0000259" key="1">
    <source>
        <dbReference type="Pfam" id="PF07812"/>
    </source>
</evidence>
<comment type="caution">
    <text evidence="2">The sequence shown here is derived from an EMBL/GenBank/DDBJ whole genome shotgun (WGS) entry which is preliminary data.</text>
</comment>
<evidence type="ECO:0000313" key="3">
    <source>
        <dbReference type="Proteomes" id="UP001303760"/>
    </source>
</evidence>
<dbReference type="EMBL" id="MU860098">
    <property type="protein sequence ID" value="KAK4238381.1"/>
    <property type="molecule type" value="Genomic_DNA"/>
</dbReference>
<reference evidence="2" key="2">
    <citation type="submission" date="2023-05" db="EMBL/GenBank/DDBJ databases">
        <authorList>
            <consortium name="Lawrence Berkeley National Laboratory"/>
            <person name="Steindorff A."/>
            <person name="Hensen N."/>
            <person name="Bonometti L."/>
            <person name="Westerberg I."/>
            <person name="Brannstrom I.O."/>
            <person name="Guillou S."/>
            <person name="Cros-Aarteil S."/>
            <person name="Calhoun S."/>
            <person name="Haridas S."/>
            <person name="Kuo A."/>
            <person name="Mondo S."/>
            <person name="Pangilinan J."/>
            <person name="Riley R."/>
            <person name="Labutti K."/>
            <person name="Andreopoulos B."/>
            <person name="Lipzen A."/>
            <person name="Chen C."/>
            <person name="Yanf M."/>
            <person name="Daum C."/>
            <person name="Ng V."/>
            <person name="Clum A."/>
            <person name="Ohm R."/>
            <person name="Martin F."/>
            <person name="Silar P."/>
            <person name="Natvig D."/>
            <person name="Lalanne C."/>
            <person name="Gautier V."/>
            <person name="Ament-Velasquez S.L."/>
            <person name="Kruys A."/>
            <person name="Hutchinson M.I."/>
            <person name="Powell A.J."/>
            <person name="Barry K."/>
            <person name="Miller A.N."/>
            <person name="Grigoriev I.V."/>
            <person name="Debuchy R."/>
            <person name="Gladieux P."/>
            <person name="Thoren M.H."/>
            <person name="Johannesson H."/>
        </authorList>
    </citation>
    <scope>NUCLEOTIDE SEQUENCE</scope>
    <source>
        <strain evidence="2">CBS 532.94</strain>
    </source>
</reference>
<name>A0AAN7H785_9PEZI</name>
<reference evidence="2" key="1">
    <citation type="journal article" date="2023" name="Mol. Phylogenet. Evol.">
        <title>Genome-scale phylogeny and comparative genomics of the fungal order Sordariales.</title>
        <authorList>
            <person name="Hensen N."/>
            <person name="Bonometti L."/>
            <person name="Westerberg I."/>
            <person name="Brannstrom I.O."/>
            <person name="Guillou S."/>
            <person name="Cros-Aarteil S."/>
            <person name="Calhoun S."/>
            <person name="Haridas S."/>
            <person name="Kuo A."/>
            <person name="Mondo S."/>
            <person name="Pangilinan J."/>
            <person name="Riley R."/>
            <person name="LaButti K."/>
            <person name="Andreopoulos B."/>
            <person name="Lipzen A."/>
            <person name="Chen C."/>
            <person name="Yan M."/>
            <person name="Daum C."/>
            <person name="Ng V."/>
            <person name="Clum A."/>
            <person name="Steindorff A."/>
            <person name="Ohm R.A."/>
            <person name="Martin F."/>
            <person name="Silar P."/>
            <person name="Natvig D.O."/>
            <person name="Lalanne C."/>
            <person name="Gautier V."/>
            <person name="Ament-Velasquez S.L."/>
            <person name="Kruys A."/>
            <person name="Hutchinson M.I."/>
            <person name="Powell A.J."/>
            <person name="Barry K."/>
            <person name="Miller A.N."/>
            <person name="Grigoriev I.V."/>
            <person name="Debuchy R."/>
            <person name="Gladieux P."/>
            <person name="Hiltunen Thoren M."/>
            <person name="Johannesson H."/>
        </authorList>
    </citation>
    <scope>NUCLEOTIDE SEQUENCE</scope>
    <source>
        <strain evidence="2">CBS 532.94</strain>
    </source>
</reference>
<keyword evidence="3" id="KW-1185">Reference proteome</keyword>